<dbReference type="SUPFAM" id="SSF52218">
    <property type="entry name" value="Flavoproteins"/>
    <property type="match status" value="1"/>
</dbReference>
<dbReference type="PANTHER" id="PTHR30543">
    <property type="entry name" value="CHROMATE REDUCTASE"/>
    <property type="match status" value="1"/>
</dbReference>
<feature type="domain" description="NADPH-dependent FMN reductase-like" evidence="2">
    <location>
        <begin position="3"/>
        <end position="147"/>
    </location>
</feature>
<evidence type="ECO:0000259" key="2">
    <source>
        <dbReference type="Pfam" id="PF03358"/>
    </source>
</evidence>
<proteinExistence type="inferred from homology"/>
<dbReference type="GO" id="GO:0016491">
    <property type="term" value="F:oxidoreductase activity"/>
    <property type="evidence" value="ECO:0007669"/>
    <property type="project" value="InterPro"/>
</dbReference>
<dbReference type="EMBL" id="CP026993">
    <property type="protein sequence ID" value="QLH03839.1"/>
    <property type="molecule type" value="Genomic_DNA"/>
</dbReference>
<evidence type="ECO:0000256" key="1">
    <source>
        <dbReference type="ARBA" id="ARBA00038292"/>
    </source>
</evidence>
<dbReference type="OrthoDB" id="9059at2157"/>
<comment type="similarity">
    <text evidence="1">Belongs to the SsuE family. Isf subfamily.</text>
</comment>
<dbReference type="Gene3D" id="3.40.50.360">
    <property type="match status" value="1"/>
</dbReference>
<dbReference type="AlphaFoldDB" id="A0A7D5R3S2"/>
<dbReference type="Proteomes" id="UP000509771">
    <property type="component" value="Chromosome"/>
</dbReference>
<evidence type="ECO:0000313" key="3">
    <source>
        <dbReference type="EMBL" id="QLH03839.1"/>
    </source>
</evidence>
<dbReference type="GeneID" id="56059691"/>
<dbReference type="RefSeq" id="WP_179360335.1">
    <property type="nucleotide sequence ID" value="NZ_CP026993.1"/>
</dbReference>
<name>A0A7D5R3S2_9ARCH</name>
<reference evidence="3 4" key="1">
    <citation type="submission" date="2018-02" db="EMBL/GenBank/DDBJ databases">
        <title>Complete genome of Nitrosopumilus cobalaminigenes HCA1.</title>
        <authorList>
            <person name="Qin W."/>
            <person name="Zheng Y."/>
            <person name="Stahl D.A."/>
        </authorList>
    </citation>
    <scope>NUCLEOTIDE SEQUENCE [LARGE SCALE GENOMIC DNA]</scope>
    <source>
        <strain evidence="3 4">HCA1</strain>
    </source>
</reference>
<dbReference type="GO" id="GO:0005829">
    <property type="term" value="C:cytosol"/>
    <property type="evidence" value="ECO:0007669"/>
    <property type="project" value="TreeGrafter"/>
</dbReference>
<gene>
    <name evidence="3" type="ORF">C5F47_06520</name>
</gene>
<organism evidence="3 4">
    <name type="scientific">Nitrosopumilus cobalaminigenes</name>
    <dbReference type="NCBI Taxonomy" id="1470066"/>
    <lineage>
        <taxon>Archaea</taxon>
        <taxon>Nitrososphaerota</taxon>
        <taxon>Nitrososphaeria</taxon>
        <taxon>Nitrosopumilales</taxon>
        <taxon>Nitrosopumilaceae</taxon>
        <taxon>Nitrosopumilus</taxon>
    </lineage>
</organism>
<keyword evidence="4" id="KW-1185">Reference proteome</keyword>
<sequence>MAKIVVIVGSVRSERNGIKVAKWIVSKLEEKGHSVSLVDPVELDLPLLDKMYKEMESPSEKLQQLQKIIKEADGYMPITPEYNHSISSALKNTLDYFLEEYFFKPSAIVSYSVGSFGGVTAGNHLRQVLAEMGTLAISSQFPISKVHEVFDDDGKLLDNNYEQRISRFLDEFEWYVSALSKKRESGTPY</sequence>
<dbReference type="GO" id="GO:0010181">
    <property type="term" value="F:FMN binding"/>
    <property type="evidence" value="ECO:0007669"/>
    <property type="project" value="TreeGrafter"/>
</dbReference>
<dbReference type="InterPro" id="IPR050712">
    <property type="entry name" value="NAD(P)H-dep_reductase"/>
</dbReference>
<dbReference type="KEGG" id="ncl:C5F47_06520"/>
<dbReference type="InterPro" id="IPR029039">
    <property type="entry name" value="Flavoprotein-like_sf"/>
</dbReference>
<evidence type="ECO:0000313" key="4">
    <source>
        <dbReference type="Proteomes" id="UP000509771"/>
    </source>
</evidence>
<dbReference type="PANTHER" id="PTHR30543:SF21">
    <property type="entry name" value="NAD(P)H-DEPENDENT FMN REDUCTASE LOT6"/>
    <property type="match status" value="1"/>
</dbReference>
<dbReference type="InterPro" id="IPR005025">
    <property type="entry name" value="FMN_Rdtase-like_dom"/>
</dbReference>
<dbReference type="Pfam" id="PF03358">
    <property type="entry name" value="FMN_red"/>
    <property type="match status" value="1"/>
</dbReference>
<protein>
    <submittedName>
        <fullName evidence="3">NADPH-dependent FMN reductase</fullName>
    </submittedName>
</protein>
<accession>A0A7D5R3S2</accession>